<accession>A0A0X3UB79</accession>
<dbReference type="AlphaFoldDB" id="A0A0X3UB79"/>
<name>A0A0X3UB79_9RHOB</name>
<dbReference type="PIRSF" id="PIRSF033303">
    <property type="entry name" value="UCP033303"/>
    <property type="match status" value="1"/>
</dbReference>
<gene>
    <name evidence="1" type="ORF">AVO45_16480</name>
</gene>
<evidence type="ECO:0008006" key="3">
    <source>
        <dbReference type="Google" id="ProtNLM"/>
    </source>
</evidence>
<comment type="caution">
    <text evidence="1">The sequence shown here is derived from an EMBL/GenBank/DDBJ whole genome shotgun (WGS) entry which is preliminary data.</text>
</comment>
<dbReference type="Proteomes" id="UP000053791">
    <property type="component" value="Unassembled WGS sequence"/>
</dbReference>
<keyword evidence="2" id="KW-1185">Reference proteome</keyword>
<dbReference type="OrthoDB" id="9802256at2"/>
<dbReference type="RefSeq" id="WP_068344766.1">
    <property type="nucleotide sequence ID" value="NZ_LQBQ01000002.1"/>
</dbReference>
<reference evidence="1 2" key="1">
    <citation type="submission" date="2015-12" db="EMBL/GenBank/DDBJ databases">
        <authorList>
            <person name="Shamseldin A."/>
            <person name="Moawad H."/>
            <person name="Abd El-Rahim W.M."/>
            <person name="Sadowsky M.J."/>
        </authorList>
    </citation>
    <scope>NUCLEOTIDE SEQUENCE [LARGE SCALE GENOMIC DNA]</scope>
    <source>
        <strain evidence="1 2">ZGT118</strain>
    </source>
</reference>
<protein>
    <recommendedName>
        <fullName evidence="3">DUF1326 domain-containing protein</fullName>
    </recommendedName>
</protein>
<evidence type="ECO:0000313" key="2">
    <source>
        <dbReference type="Proteomes" id="UP000053791"/>
    </source>
</evidence>
<proteinExistence type="predicted"/>
<organism evidence="1 2">
    <name type="scientific">Ruegeria marisrubri</name>
    <dbReference type="NCBI Taxonomy" id="1685379"/>
    <lineage>
        <taxon>Bacteria</taxon>
        <taxon>Pseudomonadati</taxon>
        <taxon>Pseudomonadota</taxon>
        <taxon>Alphaproteobacteria</taxon>
        <taxon>Rhodobacterales</taxon>
        <taxon>Roseobacteraceae</taxon>
        <taxon>Ruegeria</taxon>
    </lineage>
</organism>
<dbReference type="STRING" id="1685379.AVO45_16480"/>
<dbReference type="InterPro" id="IPR009758">
    <property type="entry name" value="DUF1326"/>
</dbReference>
<dbReference type="InterPro" id="IPR014581">
    <property type="entry name" value="UCP033303"/>
</dbReference>
<evidence type="ECO:0000313" key="1">
    <source>
        <dbReference type="EMBL" id="KUJ85347.1"/>
    </source>
</evidence>
<dbReference type="Pfam" id="PF07040">
    <property type="entry name" value="DUF1326"/>
    <property type="match status" value="1"/>
</dbReference>
<dbReference type="EMBL" id="LQBQ01000002">
    <property type="protein sequence ID" value="KUJ85347.1"/>
    <property type="molecule type" value="Genomic_DNA"/>
</dbReference>
<sequence length="211" mass="23314">MAHTDWFIEARSFGNCNCDYGCPCQFERDPTQGNCTGFEILHIDKGHFGDIDLSGVRCATLYAWPGPIYKGGGALQAIIDDRASEAQRDALCRVLHGEDTDPEATHWWVFHAMCDTIHEPLSRRIDIEMDIDGRRARASIDGMLESTGRPIKPPHSDGEHRVRIDLPHGIEFRLAEVGSASTKASGAIPLDLDDSYGQWAIIRHGPHGVPA</sequence>